<protein>
    <submittedName>
        <fullName evidence="2">PEP-CTERM sorting domain-containing protein</fullName>
    </submittedName>
</protein>
<dbReference type="NCBIfam" id="TIGR02595">
    <property type="entry name" value="PEP_CTERM"/>
    <property type="match status" value="1"/>
</dbReference>
<evidence type="ECO:0000259" key="1">
    <source>
        <dbReference type="Pfam" id="PF07589"/>
    </source>
</evidence>
<accession>A0A7X4HEH7</accession>
<organism evidence="2 3">
    <name type="scientific">Pseudoduganella aquatica</name>
    <dbReference type="NCBI Taxonomy" id="2660641"/>
    <lineage>
        <taxon>Bacteria</taxon>
        <taxon>Pseudomonadati</taxon>
        <taxon>Pseudomonadota</taxon>
        <taxon>Betaproteobacteria</taxon>
        <taxon>Burkholderiales</taxon>
        <taxon>Oxalobacteraceae</taxon>
        <taxon>Telluria group</taxon>
        <taxon>Pseudoduganella</taxon>
    </lineage>
</organism>
<reference evidence="2 3" key="1">
    <citation type="submission" date="2019-12" db="EMBL/GenBank/DDBJ databases">
        <title>Novel species isolated from a subtropical stream in China.</title>
        <authorList>
            <person name="Lu H."/>
        </authorList>
    </citation>
    <scope>NUCLEOTIDE SEQUENCE [LARGE SCALE GENOMIC DNA]</scope>
    <source>
        <strain evidence="2 3">FT127W</strain>
    </source>
</reference>
<gene>
    <name evidence="2" type="ORF">GTP77_19430</name>
</gene>
<dbReference type="Pfam" id="PF07589">
    <property type="entry name" value="PEP-CTERM"/>
    <property type="match status" value="1"/>
</dbReference>
<feature type="domain" description="Ice-binding protein C-terminal" evidence="1">
    <location>
        <begin position="107"/>
        <end position="129"/>
    </location>
</feature>
<comment type="caution">
    <text evidence="2">The sequence shown here is derived from an EMBL/GenBank/DDBJ whole genome shotgun (WGS) entry which is preliminary data.</text>
</comment>
<evidence type="ECO:0000313" key="2">
    <source>
        <dbReference type="EMBL" id="MYN09499.1"/>
    </source>
</evidence>
<sequence>MGTVTGYQYWDSPLLETSINLGSLHQTIDLYAMVTNNFWAGDQVVFRADTTPFGRFDLTLANGTNLNLYNSLNLPNTIDLSQFTSSYMAIGNWNGNNAVTSFGPASAVPEPASMALFGLGLAGLAATRRKRKPE</sequence>
<dbReference type="InterPro" id="IPR013424">
    <property type="entry name" value="Ice-binding_C"/>
</dbReference>
<dbReference type="EMBL" id="WWCU01000024">
    <property type="protein sequence ID" value="MYN09499.1"/>
    <property type="molecule type" value="Genomic_DNA"/>
</dbReference>
<dbReference type="AlphaFoldDB" id="A0A7X4HEH7"/>
<proteinExistence type="predicted"/>
<dbReference type="Proteomes" id="UP000450676">
    <property type="component" value="Unassembled WGS sequence"/>
</dbReference>
<name>A0A7X4HEH7_9BURK</name>
<evidence type="ECO:0000313" key="3">
    <source>
        <dbReference type="Proteomes" id="UP000450676"/>
    </source>
</evidence>
<keyword evidence="3" id="KW-1185">Reference proteome</keyword>